<protein>
    <submittedName>
        <fullName evidence="4">Poly-gamma-glutamate synthesis protein (Capsule biosynthesis protein)</fullName>
    </submittedName>
</protein>
<dbReference type="SMART" id="SM00854">
    <property type="entry name" value="PGA_cap"/>
    <property type="match status" value="1"/>
</dbReference>
<feature type="domain" description="Capsule synthesis protein CapA" evidence="3">
    <location>
        <begin position="58"/>
        <end position="303"/>
    </location>
</feature>
<evidence type="ECO:0000313" key="4">
    <source>
        <dbReference type="EMBL" id="MBB5179810.1"/>
    </source>
</evidence>
<accession>A0A7W8CTQ3</accession>
<keyword evidence="2" id="KW-0732">Signal</keyword>
<gene>
    <name evidence="4" type="ORF">HNQ44_001234</name>
</gene>
<evidence type="ECO:0000256" key="1">
    <source>
        <dbReference type="ARBA" id="ARBA00005662"/>
    </source>
</evidence>
<dbReference type="Proteomes" id="UP000525923">
    <property type="component" value="Unassembled WGS sequence"/>
</dbReference>
<comment type="similarity">
    <text evidence="1">Belongs to the CapA family.</text>
</comment>
<dbReference type="InterPro" id="IPR019079">
    <property type="entry name" value="Capsule_synth_CapA"/>
</dbReference>
<dbReference type="AlphaFoldDB" id="A0A7W8CTQ3"/>
<dbReference type="PROSITE" id="PS51257">
    <property type="entry name" value="PROKAR_LIPOPROTEIN"/>
    <property type="match status" value="1"/>
</dbReference>
<dbReference type="Gene3D" id="3.60.21.10">
    <property type="match status" value="1"/>
</dbReference>
<dbReference type="PANTHER" id="PTHR33393:SF12">
    <property type="entry name" value="CAPSULE BIOSYNTHESIS PROTEIN CAPA"/>
    <property type="match status" value="1"/>
</dbReference>
<keyword evidence="5" id="KW-1185">Reference proteome</keyword>
<evidence type="ECO:0000256" key="2">
    <source>
        <dbReference type="SAM" id="SignalP"/>
    </source>
</evidence>
<dbReference type="EMBL" id="JACHHE010000003">
    <property type="protein sequence ID" value="MBB5179810.1"/>
    <property type="molecule type" value="Genomic_DNA"/>
</dbReference>
<name>A0A7W8CTQ3_9BACL</name>
<comment type="caution">
    <text evidence="4">The sequence shown here is derived from an EMBL/GenBank/DDBJ whole genome shotgun (WGS) entry which is preliminary data.</text>
</comment>
<feature type="chain" id="PRO_5030836216" evidence="2">
    <location>
        <begin position="28"/>
        <end position="380"/>
    </location>
</feature>
<proteinExistence type="inferred from homology"/>
<feature type="signal peptide" evidence="2">
    <location>
        <begin position="1"/>
        <end position="27"/>
    </location>
</feature>
<dbReference type="PANTHER" id="PTHR33393">
    <property type="entry name" value="POLYGLUTAMINE SYNTHESIS ACCESSORY PROTEIN RV0574C-RELATED"/>
    <property type="match status" value="1"/>
</dbReference>
<sequence length="380" mass="41357">MKSRCRIFITALMVSGLALTGCTPDQAAVLEISNSNFGTRAAPSNIIPAELSQTRTASISAIGDVLIHGTVYKDAQTADGYDFNPMFEKVAPFLSQSDITVANSESIIGGSEIGVSTYPSFNSPYEVGDAMKNAGIDIVSMANNHTLDRGIKAIENAVAYWHSIGVKHTGSYISAAQRDEITTITKNGITFSFLSFTYGTNGVMTPAGKDYLVKRIDKDVIQQDLAQARAQSDVVVLSLHFGVEYENMPNAEQIDLARFSADNGADIIIGHHPHVLQPAEWIETSDGRKAFAVYSLGNFLSGQDVLERKIGGILHLEVEKTENADGKTITLKEPAFTPTFVRNTNLQDFEVDLLKNVDANLNDAAKEHMSTWVPEMKFIE</sequence>
<organism evidence="4 5">
    <name type="scientific">Planococcus koreensis</name>
    <dbReference type="NCBI Taxonomy" id="112331"/>
    <lineage>
        <taxon>Bacteria</taxon>
        <taxon>Bacillati</taxon>
        <taxon>Bacillota</taxon>
        <taxon>Bacilli</taxon>
        <taxon>Bacillales</taxon>
        <taxon>Caryophanaceae</taxon>
        <taxon>Planococcus</taxon>
    </lineage>
</organism>
<evidence type="ECO:0000259" key="3">
    <source>
        <dbReference type="SMART" id="SM00854"/>
    </source>
</evidence>
<dbReference type="InterPro" id="IPR029052">
    <property type="entry name" value="Metallo-depent_PP-like"/>
</dbReference>
<reference evidence="4 5" key="1">
    <citation type="submission" date="2020-08" db="EMBL/GenBank/DDBJ databases">
        <title>Genomic Encyclopedia of Type Strains, Phase IV (KMG-IV): sequencing the most valuable type-strain genomes for metagenomic binning, comparative biology and taxonomic classification.</title>
        <authorList>
            <person name="Goeker M."/>
        </authorList>
    </citation>
    <scope>NUCLEOTIDE SEQUENCE [LARGE SCALE GENOMIC DNA]</scope>
    <source>
        <strain evidence="4 5">DSM 15895</strain>
    </source>
</reference>
<dbReference type="InterPro" id="IPR052169">
    <property type="entry name" value="CW_Biosynth-Accessory"/>
</dbReference>
<dbReference type="Pfam" id="PF09587">
    <property type="entry name" value="PGA_cap"/>
    <property type="match status" value="1"/>
</dbReference>
<dbReference type="RefSeq" id="WP_241666163.1">
    <property type="nucleotide sequence ID" value="NZ_JACHHE010000003.1"/>
</dbReference>
<evidence type="ECO:0000313" key="5">
    <source>
        <dbReference type="Proteomes" id="UP000525923"/>
    </source>
</evidence>
<dbReference type="SUPFAM" id="SSF56300">
    <property type="entry name" value="Metallo-dependent phosphatases"/>
    <property type="match status" value="1"/>
</dbReference>
<dbReference type="CDD" id="cd07381">
    <property type="entry name" value="MPP_CapA"/>
    <property type="match status" value="1"/>
</dbReference>